<comment type="function">
    <text evidence="7">Dual specificity enzyme that catalyzes the synthesis of pseudouridine from uracil-746 in 23S ribosomal RNA and from uracil-32 in the anticodon stem and loop of transfer RNAs.</text>
</comment>
<comment type="caution">
    <text evidence="17">The sequence shown here is derived from an EMBL/GenBank/DDBJ whole genome shotgun (WGS) entry which is preliminary data.</text>
</comment>
<organism evidence="17 18">
    <name type="scientific">Roseinatronobacter monicus</name>
    <dbReference type="NCBI Taxonomy" id="393481"/>
    <lineage>
        <taxon>Bacteria</taxon>
        <taxon>Pseudomonadati</taxon>
        <taxon>Pseudomonadota</taxon>
        <taxon>Alphaproteobacteria</taxon>
        <taxon>Rhodobacterales</taxon>
        <taxon>Paracoccaceae</taxon>
        <taxon>Roseinatronobacter</taxon>
    </lineage>
</organism>
<evidence type="ECO:0000313" key="17">
    <source>
        <dbReference type="EMBL" id="TQM93485.1"/>
    </source>
</evidence>
<evidence type="ECO:0000256" key="12">
    <source>
        <dbReference type="ARBA" id="ARBA00042372"/>
    </source>
</evidence>
<name>A0A543KEH8_9RHOB</name>
<reference evidence="17 18" key="1">
    <citation type="submission" date="2019-06" db="EMBL/GenBank/DDBJ databases">
        <title>Genomic Encyclopedia of Archaeal and Bacterial Type Strains, Phase II (KMG-II): from individual species to whole genera.</title>
        <authorList>
            <person name="Goeker M."/>
        </authorList>
    </citation>
    <scope>NUCLEOTIDE SEQUENCE [LARGE SCALE GENOMIC DNA]</scope>
    <source>
        <strain evidence="17 18">DSM 18423</strain>
    </source>
</reference>
<protein>
    <recommendedName>
        <fullName evidence="10">Dual-specificity RNA pseudouridine synthase RluA</fullName>
        <ecNumber evidence="8">5.4.99.28</ecNumber>
        <ecNumber evidence="9">5.4.99.29</ecNumber>
    </recommendedName>
    <alternativeName>
        <fullName evidence="11">23S rRNA pseudouridine(746) synthase</fullName>
    </alternativeName>
    <alternativeName>
        <fullName evidence="14">Ribosomal large subunit pseudouridine synthase A</fullName>
    </alternativeName>
    <alternativeName>
        <fullName evidence="13">rRNA pseudouridylate synthase A</fullName>
    </alternativeName>
    <alternativeName>
        <fullName evidence="15">rRNA-uridine isomerase A</fullName>
    </alternativeName>
    <alternativeName>
        <fullName evidence="12">tRNA pseudouridine(32) synthase</fullName>
    </alternativeName>
</protein>
<dbReference type="SUPFAM" id="SSF55120">
    <property type="entry name" value="Pseudouridine synthase"/>
    <property type="match status" value="1"/>
</dbReference>
<keyword evidence="4" id="KW-0413">Isomerase</keyword>
<feature type="domain" description="Pseudouridine synthase RsuA/RluA-like" evidence="16">
    <location>
        <begin position="42"/>
        <end position="187"/>
    </location>
</feature>
<dbReference type="Gene3D" id="3.30.2350.10">
    <property type="entry name" value="Pseudouridine synthase"/>
    <property type="match status" value="1"/>
</dbReference>
<gene>
    <name evidence="17" type="ORF">BD293_2121</name>
</gene>
<keyword evidence="18" id="KW-1185">Reference proteome</keyword>
<proteinExistence type="inferred from homology"/>
<evidence type="ECO:0000256" key="14">
    <source>
        <dbReference type="ARBA" id="ARBA00042883"/>
    </source>
</evidence>
<evidence type="ECO:0000256" key="9">
    <source>
        <dbReference type="ARBA" id="ARBA00038945"/>
    </source>
</evidence>
<evidence type="ECO:0000256" key="6">
    <source>
        <dbReference type="ARBA" id="ARBA00036916"/>
    </source>
</evidence>
<dbReference type="InterPro" id="IPR020103">
    <property type="entry name" value="PsdUridine_synth_cat_dom_sf"/>
</dbReference>
<dbReference type="EMBL" id="VFPT01000001">
    <property type="protein sequence ID" value="TQM93485.1"/>
    <property type="molecule type" value="Genomic_DNA"/>
</dbReference>
<evidence type="ECO:0000256" key="15">
    <source>
        <dbReference type="ARBA" id="ARBA00043143"/>
    </source>
</evidence>
<dbReference type="EC" id="5.4.99.29" evidence="9"/>
<dbReference type="InterPro" id="IPR050188">
    <property type="entry name" value="RluA_PseudoU_synthase"/>
</dbReference>
<dbReference type="InterPro" id="IPR006145">
    <property type="entry name" value="PsdUridine_synth_RsuA/RluA"/>
</dbReference>
<dbReference type="AlphaFoldDB" id="A0A543KEH8"/>
<evidence type="ECO:0000256" key="2">
    <source>
        <dbReference type="ARBA" id="ARBA00022552"/>
    </source>
</evidence>
<comment type="similarity">
    <text evidence="1">Belongs to the pseudouridine synthase RluA family.</text>
</comment>
<evidence type="ECO:0000256" key="13">
    <source>
        <dbReference type="ARBA" id="ARBA00042844"/>
    </source>
</evidence>
<evidence type="ECO:0000256" key="3">
    <source>
        <dbReference type="ARBA" id="ARBA00022694"/>
    </source>
</evidence>
<evidence type="ECO:0000256" key="8">
    <source>
        <dbReference type="ARBA" id="ARBA00038944"/>
    </source>
</evidence>
<evidence type="ECO:0000313" key="18">
    <source>
        <dbReference type="Proteomes" id="UP000320582"/>
    </source>
</evidence>
<evidence type="ECO:0000256" key="5">
    <source>
        <dbReference type="ARBA" id="ARBA00036184"/>
    </source>
</evidence>
<evidence type="ECO:0000256" key="10">
    <source>
        <dbReference type="ARBA" id="ARBA00039988"/>
    </source>
</evidence>
<dbReference type="Proteomes" id="UP000320582">
    <property type="component" value="Unassembled WGS sequence"/>
</dbReference>
<dbReference type="GO" id="GO:0160142">
    <property type="term" value="F:23S rRNA pseudouridine(746) synthase activity"/>
    <property type="evidence" value="ECO:0007669"/>
    <property type="project" value="UniProtKB-EC"/>
</dbReference>
<evidence type="ECO:0000256" key="1">
    <source>
        <dbReference type="ARBA" id="ARBA00010876"/>
    </source>
</evidence>
<dbReference type="InterPro" id="IPR006224">
    <property type="entry name" value="PsdUridine_synth_RluA-like_CS"/>
</dbReference>
<dbReference type="EC" id="5.4.99.28" evidence="8"/>
<dbReference type="PANTHER" id="PTHR21600">
    <property type="entry name" value="MITOCHONDRIAL RNA PSEUDOURIDINE SYNTHASE"/>
    <property type="match status" value="1"/>
</dbReference>
<dbReference type="GO" id="GO:0003723">
    <property type="term" value="F:RNA binding"/>
    <property type="evidence" value="ECO:0007669"/>
    <property type="project" value="InterPro"/>
</dbReference>
<keyword evidence="3" id="KW-0819">tRNA processing</keyword>
<evidence type="ECO:0000256" key="11">
    <source>
        <dbReference type="ARBA" id="ARBA00041266"/>
    </source>
</evidence>
<dbReference type="PANTHER" id="PTHR21600:SF91">
    <property type="entry name" value="DUAL-SPECIFICITY RNA PSEUDOURIDINE SYNTHASE RLUA"/>
    <property type="match status" value="1"/>
</dbReference>
<evidence type="ECO:0000259" key="16">
    <source>
        <dbReference type="Pfam" id="PF00849"/>
    </source>
</evidence>
<keyword evidence="2" id="KW-0698">rRNA processing</keyword>
<comment type="catalytic activity">
    <reaction evidence="5">
        <text>uridine(32) in tRNA = pseudouridine(32) in tRNA</text>
        <dbReference type="Rhea" id="RHEA:42544"/>
        <dbReference type="Rhea" id="RHEA-COMP:10107"/>
        <dbReference type="Rhea" id="RHEA-COMP:10108"/>
        <dbReference type="ChEBI" id="CHEBI:65314"/>
        <dbReference type="ChEBI" id="CHEBI:65315"/>
        <dbReference type="EC" id="5.4.99.28"/>
    </reaction>
</comment>
<dbReference type="CDD" id="cd02869">
    <property type="entry name" value="PseudoU_synth_RluA_like"/>
    <property type="match status" value="1"/>
</dbReference>
<dbReference type="Pfam" id="PF00849">
    <property type="entry name" value="PseudoU_synth_2"/>
    <property type="match status" value="1"/>
</dbReference>
<dbReference type="GO" id="GO:0160151">
    <property type="term" value="F:tRNA pseudouridine(32) synthase activity"/>
    <property type="evidence" value="ECO:0007669"/>
    <property type="project" value="UniProtKB-EC"/>
</dbReference>
<evidence type="ECO:0000256" key="7">
    <source>
        <dbReference type="ARBA" id="ARBA00037305"/>
    </source>
</evidence>
<sequence length="236" mass="26466">MMRRSIRPICCGYSNRCDFLMTDFIYAPPDAAPVILHEDHELVFVDKPAGLLSVPGKGAHMADCLIARLRGVFPEILLVHRLDLDTSGVMVFARTPHAQRHLGLQFEKRQTRKTYIARVAGQVQARSGHVDLPLTVDWPNRPRQMVCHDTGRSAQTDWALMRHEDTGSRLRLMPVTGRSHQLRVHMLAIGHPILGDPLYACGAARAYPRLMLHAKELRLRHPDGGRGVTISAPVPF</sequence>
<dbReference type="PROSITE" id="PS01129">
    <property type="entry name" value="PSI_RLU"/>
    <property type="match status" value="1"/>
</dbReference>
<dbReference type="GO" id="GO:0008033">
    <property type="term" value="P:tRNA processing"/>
    <property type="evidence" value="ECO:0007669"/>
    <property type="project" value="UniProtKB-KW"/>
</dbReference>
<comment type="catalytic activity">
    <reaction evidence="6">
        <text>uridine(746) in 23S rRNA = pseudouridine(746) in 23S rRNA</text>
        <dbReference type="Rhea" id="RHEA:42548"/>
        <dbReference type="Rhea" id="RHEA-COMP:10109"/>
        <dbReference type="Rhea" id="RHEA-COMP:10110"/>
        <dbReference type="ChEBI" id="CHEBI:65314"/>
        <dbReference type="ChEBI" id="CHEBI:65315"/>
        <dbReference type="EC" id="5.4.99.29"/>
    </reaction>
</comment>
<accession>A0A543KEH8</accession>
<dbReference type="GO" id="GO:0000455">
    <property type="term" value="P:enzyme-directed rRNA pseudouridine synthesis"/>
    <property type="evidence" value="ECO:0007669"/>
    <property type="project" value="TreeGrafter"/>
</dbReference>
<evidence type="ECO:0000256" key="4">
    <source>
        <dbReference type="ARBA" id="ARBA00023235"/>
    </source>
</evidence>